<gene>
    <name evidence="3" type="ORF">A21D_02464</name>
</gene>
<evidence type="ECO:0000313" key="3">
    <source>
        <dbReference type="EMBL" id="AUJ25511.1"/>
    </source>
</evidence>
<evidence type="ECO:0000256" key="1">
    <source>
        <dbReference type="SAM" id="Phobius"/>
    </source>
</evidence>
<dbReference type="Proteomes" id="UP000234237">
    <property type="component" value="Chromosome"/>
</dbReference>
<reference evidence="4" key="1">
    <citation type="submission" date="2016-11" db="EMBL/GenBank/DDBJ databases">
        <title>Complete genome sequence of Virgibacillus pantothenticus 21D, a halophilic bacterium isolated from the deep hypersaline anoxic basin Discovery in the Mediterranean Sea.</title>
        <authorList>
            <person name="Zeaiter Z."/>
            <person name="Booth J.M."/>
            <person name="Prosdocimi E.M."/>
            <person name="Mapelli F."/>
            <person name="Fusi M."/>
            <person name="Daffonchio D."/>
            <person name="Borin S."/>
            <person name="Crotti E."/>
        </authorList>
    </citation>
    <scope>NUCLEOTIDE SEQUENCE [LARGE SCALE GENOMIC DNA]</scope>
    <source>
        <strain evidence="4">21D</strain>
    </source>
</reference>
<feature type="domain" description="DUF4064" evidence="2">
    <location>
        <begin position="2"/>
        <end position="102"/>
    </location>
</feature>
<dbReference type="Pfam" id="PF13273">
    <property type="entry name" value="DUF4064"/>
    <property type="match status" value="1"/>
</dbReference>
<feature type="transmembrane region" description="Helical" evidence="1">
    <location>
        <begin position="55"/>
        <end position="80"/>
    </location>
</feature>
<feature type="transmembrane region" description="Helical" evidence="1">
    <location>
        <begin position="92"/>
        <end position="118"/>
    </location>
</feature>
<dbReference type="RefSeq" id="WP_101933591.1">
    <property type="nucleotide sequence ID" value="NZ_CP018622.1"/>
</dbReference>
<keyword evidence="1" id="KW-0812">Transmembrane</keyword>
<proteinExistence type="predicted"/>
<accession>A0A2K9J5V3</accession>
<dbReference type="KEGG" id="vpn:A21D_02464"/>
<protein>
    <recommendedName>
        <fullName evidence="2">DUF4064 domain-containing protein</fullName>
    </recommendedName>
</protein>
<sequence length="133" mass="14188">MNRTVEKILGIVGFLMDGALAIFGIVGILLLNSGIDLLEGSIDPADFGMLSDLGSFLSIFIWIPIIGALISFTLGLIGVLQLKRNPKTAGGFFIAAAVLSSWLLLSGILFQSLLYLAAAIMCFVRKPTKTIEN</sequence>
<dbReference type="AlphaFoldDB" id="A0A2K9J5V3"/>
<evidence type="ECO:0000259" key="2">
    <source>
        <dbReference type="Pfam" id="PF13273"/>
    </source>
</evidence>
<feature type="transmembrane region" description="Helical" evidence="1">
    <location>
        <begin position="12"/>
        <end position="35"/>
    </location>
</feature>
<keyword evidence="1" id="KW-0472">Membrane</keyword>
<dbReference type="STRING" id="302167.GCA_900166595_01268"/>
<dbReference type="EMBL" id="CP018622">
    <property type="protein sequence ID" value="AUJ25511.1"/>
    <property type="molecule type" value="Genomic_DNA"/>
</dbReference>
<dbReference type="InterPro" id="IPR025273">
    <property type="entry name" value="DUF4064"/>
</dbReference>
<evidence type="ECO:0000313" key="4">
    <source>
        <dbReference type="Proteomes" id="UP000234237"/>
    </source>
</evidence>
<keyword evidence="1" id="KW-1133">Transmembrane helix</keyword>
<organism evidence="3 4">
    <name type="scientific">Virgibacillus dokdonensis</name>
    <dbReference type="NCBI Taxonomy" id="302167"/>
    <lineage>
        <taxon>Bacteria</taxon>
        <taxon>Bacillati</taxon>
        <taxon>Bacillota</taxon>
        <taxon>Bacilli</taxon>
        <taxon>Bacillales</taxon>
        <taxon>Bacillaceae</taxon>
        <taxon>Virgibacillus</taxon>
    </lineage>
</organism>
<name>A0A2K9J5V3_9BACI</name>